<gene>
    <name evidence="1" type="ORF">VHEMI06521</name>
</gene>
<keyword evidence="2" id="KW-1185">Reference proteome</keyword>
<evidence type="ECO:0000313" key="1">
    <source>
        <dbReference type="EMBL" id="CEJ90760.1"/>
    </source>
</evidence>
<dbReference type="Proteomes" id="UP000039046">
    <property type="component" value="Unassembled WGS sequence"/>
</dbReference>
<proteinExistence type="predicted"/>
<dbReference type="EMBL" id="CDHN01000003">
    <property type="protein sequence ID" value="CEJ90760.1"/>
    <property type="molecule type" value="Genomic_DNA"/>
</dbReference>
<dbReference type="HOGENOM" id="CLU_802120_0_0_1"/>
<accession>A0A0A1TJC0</accession>
<dbReference type="AlphaFoldDB" id="A0A0A1TJC0"/>
<protein>
    <submittedName>
        <fullName evidence="1">Uncharacterized protein</fullName>
    </submittedName>
</protein>
<organism evidence="1 2">
    <name type="scientific">[Torrubiella] hemipterigena</name>
    <dbReference type="NCBI Taxonomy" id="1531966"/>
    <lineage>
        <taxon>Eukaryota</taxon>
        <taxon>Fungi</taxon>
        <taxon>Dikarya</taxon>
        <taxon>Ascomycota</taxon>
        <taxon>Pezizomycotina</taxon>
        <taxon>Sordariomycetes</taxon>
        <taxon>Hypocreomycetidae</taxon>
        <taxon>Hypocreales</taxon>
        <taxon>Clavicipitaceae</taxon>
        <taxon>Clavicipitaceae incertae sedis</taxon>
        <taxon>'Torrubiella' clade</taxon>
    </lineage>
</organism>
<evidence type="ECO:0000313" key="2">
    <source>
        <dbReference type="Proteomes" id="UP000039046"/>
    </source>
</evidence>
<sequence length="346" mass="40865">MTISCELSLPFVGNWWQTDEIPSWFASSTIFYNIAIFNRNHDTKYTDLTRRPSLPLKGCGPFEREPIIGDLYNADDIRCLGNDEEEDAIFLFEIAPDEIRQIRQSQRKSKANQLRIKKWLKLPRRIPEARTNPTVRDKLRHDMVTAFVMFFDLFTEKELEMLWEILLYLKLDDKHLDPKDQWMIKMPESRVCCWAMEHLYGERYTLVSTYSWPAEFMRQGDTAKRILEEAVPLNQQNEHGQTSVTPYLQLQEPNRLEGGRTTDTVEDVLEAAAHRVMRRHNATNPAEIPSYDSDMVHELAEMVLERIRMEQWAERMMVRGMKILIDEGYRFDEETQQALLREQGLE</sequence>
<name>A0A0A1TJC0_9HYPO</name>
<reference evidence="1 2" key="1">
    <citation type="journal article" date="2015" name="Genome Announc.">
        <title>Draft Genome Sequence and Gene Annotation of the Entomopathogenic Fungus Verticillium hemipterigenum.</title>
        <authorList>
            <person name="Horn F."/>
            <person name="Habel A."/>
            <person name="Scharf D.H."/>
            <person name="Dworschak J."/>
            <person name="Brakhage A.A."/>
            <person name="Guthke R."/>
            <person name="Hertweck C."/>
            <person name="Linde J."/>
        </authorList>
    </citation>
    <scope>NUCLEOTIDE SEQUENCE [LARGE SCALE GENOMIC DNA]</scope>
</reference>